<sequence>MKKRLLIGLAALCTLIWTAALFMYFSQSQTPKVVRDHSGISTVGLTIHEPSDEKLAALFTQSASSEKDTRTILGTKTVSRKWLEDVSVDGRLSIDTVLDELNLTNGS</sequence>
<reference evidence="1 2" key="1">
    <citation type="submission" date="2022-04" db="EMBL/GenBank/DDBJ databases">
        <title>Halobacillus sp. isolated from saltern.</title>
        <authorList>
            <person name="Won M."/>
            <person name="Lee C.-M."/>
            <person name="Woen H.-Y."/>
            <person name="Kwon S.-W."/>
        </authorList>
    </citation>
    <scope>NUCLEOTIDE SEQUENCE [LARGE SCALE GENOMIC DNA]</scope>
    <source>
        <strain evidence="1 2">SSBR10-3</strain>
    </source>
</reference>
<keyword evidence="2" id="KW-1185">Reference proteome</keyword>
<dbReference type="RefSeq" id="WP_244713186.1">
    <property type="nucleotide sequence ID" value="NZ_CP095073.1"/>
</dbReference>
<gene>
    <name evidence="1" type="ORF">MUN89_09610</name>
</gene>
<proteinExistence type="predicted"/>
<dbReference type="Proteomes" id="UP000831787">
    <property type="component" value="Chromosome"/>
</dbReference>
<evidence type="ECO:0000313" key="1">
    <source>
        <dbReference type="EMBL" id="UOQ46141.1"/>
    </source>
</evidence>
<organism evidence="1 2">
    <name type="scientific">Halobacillus salinarum</name>
    <dbReference type="NCBI Taxonomy" id="2932257"/>
    <lineage>
        <taxon>Bacteria</taxon>
        <taxon>Bacillati</taxon>
        <taxon>Bacillota</taxon>
        <taxon>Bacilli</taxon>
        <taxon>Bacillales</taxon>
        <taxon>Bacillaceae</taxon>
        <taxon>Halobacillus</taxon>
    </lineage>
</organism>
<evidence type="ECO:0008006" key="3">
    <source>
        <dbReference type="Google" id="ProtNLM"/>
    </source>
</evidence>
<protein>
    <recommendedName>
        <fullName evidence="3">Bypass of forespore C C-terminal domain-containing protein</fullName>
    </recommendedName>
</protein>
<dbReference type="EMBL" id="CP095073">
    <property type="protein sequence ID" value="UOQ46141.1"/>
    <property type="molecule type" value="Genomic_DNA"/>
</dbReference>
<evidence type="ECO:0000313" key="2">
    <source>
        <dbReference type="Proteomes" id="UP000831787"/>
    </source>
</evidence>
<name>A0ABY4EPX3_9BACI</name>
<accession>A0ABY4EPX3</accession>